<evidence type="ECO:0008006" key="3">
    <source>
        <dbReference type="Google" id="ProtNLM"/>
    </source>
</evidence>
<gene>
    <name evidence="1" type="ORF">J0A65_06115</name>
</gene>
<reference evidence="1 2" key="1">
    <citation type="submission" date="2021-03" db="EMBL/GenBank/DDBJ databases">
        <title>novel species isolated from a fishpond in China.</title>
        <authorList>
            <person name="Lu H."/>
            <person name="Cai Z."/>
        </authorList>
    </citation>
    <scope>NUCLEOTIDE SEQUENCE [LARGE SCALE GENOMIC DNA]</scope>
    <source>
        <strain evidence="1 2">Y57</strain>
    </source>
</reference>
<proteinExistence type="predicted"/>
<evidence type="ECO:0000313" key="2">
    <source>
        <dbReference type="Proteomes" id="UP000663992"/>
    </source>
</evidence>
<evidence type="ECO:0000313" key="1">
    <source>
        <dbReference type="EMBL" id="MBN7819431.1"/>
    </source>
</evidence>
<organism evidence="1 2">
    <name type="scientific">Bowmanella yangjiangensis</name>
    <dbReference type="NCBI Taxonomy" id="2811230"/>
    <lineage>
        <taxon>Bacteria</taxon>
        <taxon>Pseudomonadati</taxon>
        <taxon>Pseudomonadota</taxon>
        <taxon>Gammaproteobacteria</taxon>
        <taxon>Alteromonadales</taxon>
        <taxon>Alteromonadaceae</taxon>
        <taxon>Bowmanella</taxon>
    </lineage>
</organism>
<name>A0ABS3CSN6_9ALTE</name>
<protein>
    <recommendedName>
        <fullName evidence="3">Autotransporter domain-containing protein</fullName>
    </recommendedName>
</protein>
<dbReference type="Proteomes" id="UP000663992">
    <property type="component" value="Unassembled WGS sequence"/>
</dbReference>
<sequence>MQLPNIAQAHPQGWQAKLAGQLRLDQRSGTDLRYQYRLRFYPAYQMNQDWSLQAFIATGQGFASSHNTLDDGKADHLYLRRLYVRHETSEGKTEIGVIPTYKGDVASTGLAKDGWISGLRRVQKFNADSRLELVVGELAHLDNANAWQKWHSLNYAELELSSRLSQAISYELSLEHMLGDNFLRGELRYHAKSGQTYALELIDRLDSNRVKLVLSFAASLPWLGTDTELFSHYSYADKSFGQRAELTEDFLDYGHAIALELDGKLATQSWGWFAKFEHYAAHSTNRAQMGIKFSF</sequence>
<comment type="caution">
    <text evidence="1">The sequence shown here is derived from an EMBL/GenBank/DDBJ whole genome shotgun (WGS) entry which is preliminary data.</text>
</comment>
<dbReference type="RefSeq" id="WP_206593258.1">
    <property type="nucleotide sequence ID" value="NZ_JAFKCS010000004.1"/>
</dbReference>
<keyword evidence="2" id="KW-1185">Reference proteome</keyword>
<accession>A0ABS3CSN6</accession>
<dbReference type="EMBL" id="JAFKCS010000004">
    <property type="protein sequence ID" value="MBN7819431.1"/>
    <property type="molecule type" value="Genomic_DNA"/>
</dbReference>